<name>A0ABN0Y6R1_9CAUL</name>
<dbReference type="Gene3D" id="3.40.1740.10">
    <property type="entry name" value="VC0467-like"/>
    <property type="match status" value="1"/>
</dbReference>
<gene>
    <name evidence="3" type="ORF">GCM10009093_10150</name>
</gene>
<protein>
    <recommendedName>
        <fullName evidence="2">UPF0301 protein GCM10009093_10150</fullName>
    </recommendedName>
</protein>
<dbReference type="InterPro" id="IPR003774">
    <property type="entry name" value="AlgH-like"/>
</dbReference>
<evidence type="ECO:0000313" key="4">
    <source>
        <dbReference type="Proteomes" id="UP001500791"/>
    </source>
</evidence>
<dbReference type="RefSeq" id="WP_167174283.1">
    <property type="nucleotide sequence ID" value="NZ_BAAAEJ010000003.1"/>
</dbReference>
<dbReference type="SUPFAM" id="SSF143456">
    <property type="entry name" value="VC0467-like"/>
    <property type="match status" value="1"/>
</dbReference>
<reference evidence="3 4" key="1">
    <citation type="journal article" date="2019" name="Int. J. Syst. Evol. Microbiol.">
        <title>The Global Catalogue of Microorganisms (GCM) 10K type strain sequencing project: providing services to taxonomists for standard genome sequencing and annotation.</title>
        <authorList>
            <consortium name="The Broad Institute Genomics Platform"/>
            <consortium name="The Broad Institute Genome Sequencing Center for Infectious Disease"/>
            <person name="Wu L."/>
            <person name="Ma J."/>
        </authorList>
    </citation>
    <scope>NUCLEOTIDE SEQUENCE [LARGE SCALE GENOMIC DNA]</scope>
    <source>
        <strain evidence="3 4">JCM 13476</strain>
    </source>
</reference>
<dbReference type="EMBL" id="BAAAEJ010000003">
    <property type="protein sequence ID" value="GAA0385214.1"/>
    <property type="molecule type" value="Genomic_DNA"/>
</dbReference>
<dbReference type="HAMAP" id="MF_00758">
    <property type="entry name" value="UPF0301"/>
    <property type="match status" value="1"/>
</dbReference>
<dbReference type="PANTHER" id="PTHR30327">
    <property type="entry name" value="UNCHARACTERIZED PROTEIN YQGE"/>
    <property type="match status" value="1"/>
</dbReference>
<sequence length="197" mass="20957">MSAAPTSDLHATEWPSLAGRILVAMPGIDDERFEYAVILVCTHEGDHAMGLRLDLPAPGVDLAYVLEALNVNHHGATGRPVLLGGPVEPERGFVLHTDDWFSDETSLRIHGGMAVTGTRDALSAMGEITGPARSALVLGYAGWDEGQLEEELSENVWLTLDADADLIFDEDYAGKWSRALALLGVDAANLSSHGGNA</sequence>
<comment type="caution">
    <text evidence="3">The sequence shown here is derived from an EMBL/GenBank/DDBJ whole genome shotgun (WGS) entry which is preliminary data.</text>
</comment>
<evidence type="ECO:0000313" key="3">
    <source>
        <dbReference type="EMBL" id="GAA0385214.1"/>
    </source>
</evidence>
<evidence type="ECO:0000256" key="1">
    <source>
        <dbReference type="ARBA" id="ARBA00009600"/>
    </source>
</evidence>
<organism evidence="3 4">
    <name type="scientific">Brevundimonas terrae</name>
    <dbReference type="NCBI Taxonomy" id="363631"/>
    <lineage>
        <taxon>Bacteria</taxon>
        <taxon>Pseudomonadati</taxon>
        <taxon>Pseudomonadota</taxon>
        <taxon>Alphaproteobacteria</taxon>
        <taxon>Caulobacterales</taxon>
        <taxon>Caulobacteraceae</taxon>
        <taxon>Brevundimonas</taxon>
    </lineage>
</organism>
<dbReference type="Proteomes" id="UP001500791">
    <property type="component" value="Unassembled WGS sequence"/>
</dbReference>
<proteinExistence type="inferred from homology"/>
<dbReference type="Pfam" id="PF02622">
    <property type="entry name" value="DUF179"/>
    <property type="match status" value="1"/>
</dbReference>
<dbReference type="PANTHER" id="PTHR30327:SF1">
    <property type="entry name" value="UPF0301 PROTEIN YQGE"/>
    <property type="match status" value="1"/>
</dbReference>
<evidence type="ECO:0000256" key="2">
    <source>
        <dbReference type="HAMAP-Rule" id="MF_00758"/>
    </source>
</evidence>
<keyword evidence="4" id="KW-1185">Reference proteome</keyword>
<accession>A0ABN0Y6R1</accession>
<comment type="similarity">
    <text evidence="1 2">Belongs to the UPF0301 (AlgH) family.</text>
</comment>